<dbReference type="InterPro" id="IPR050554">
    <property type="entry name" value="Met_Synthase/Corrinoid"/>
</dbReference>
<dbReference type="GO" id="GO:0005829">
    <property type="term" value="C:cytosol"/>
    <property type="evidence" value="ECO:0007669"/>
    <property type="project" value="TreeGrafter"/>
</dbReference>
<dbReference type="SUPFAM" id="SSF47644">
    <property type="entry name" value="Methionine synthase domain"/>
    <property type="match status" value="1"/>
</dbReference>
<dbReference type="GO" id="GO:0046653">
    <property type="term" value="P:tetrahydrofolate metabolic process"/>
    <property type="evidence" value="ECO:0007669"/>
    <property type="project" value="TreeGrafter"/>
</dbReference>
<dbReference type="GO" id="GO:0031419">
    <property type="term" value="F:cobalamin binding"/>
    <property type="evidence" value="ECO:0007669"/>
    <property type="project" value="InterPro"/>
</dbReference>
<dbReference type="GO" id="GO:0046872">
    <property type="term" value="F:metal ion binding"/>
    <property type="evidence" value="ECO:0007669"/>
    <property type="project" value="UniProtKB-KW"/>
</dbReference>
<dbReference type="SUPFAM" id="SSF52242">
    <property type="entry name" value="Cobalamin (vitamin B12)-binding domain"/>
    <property type="match status" value="1"/>
</dbReference>
<dbReference type="STRING" id="897.B2D07_01195"/>
<organism evidence="6 7">
    <name type="scientific">Desulfococcus multivorans DSM 2059</name>
    <dbReference type="NCBI Taxonomy" id="1121405"/>
    <lineage>
        <taxon>Bacteria</taxon>
        <taxon>Pseudomonadati</taxon>
        <taxon>Thermodesulfobacteriota</taxon>
        <taxon>Desulfobacteria</taxon>
        <taxon>Desulfobacterales</taxon>
        <taxon>Desulfococcaceae</taxon>
        <taxon>Desulfococcus</taxon>
    </lineage>
</organism>
<dbReference type="Proteomes" id="UP000014977">
    <property type="component" value="Unassembled WGS sequence"/>
</dbReference>
<evidence type="ECO:0000313" key="6">
    <source>
        <dbReference type="EMBL" id="EPR42903.1"/>
    </source>
</evidence>
<evidence type="ECO:0000313" key="7">
    <source>
        <dbReference type="Proteomes" id="UP000014977"/>
    </source>
</evidence>
<keyword evidence="3" id="KW-0170">Cobalt</keyword>
<accession>S7VEM6</accession>
<dbReference type="PROSITE" id="PS51332">
    <property type="entry name" value="B12_BINDING"/>
    <property type="match status" value="1"/>
</dbReference>
<dbReference type="AlphaFoldDB" id="S7VEM6"/>
<keyword evidence="7" id="KW-1185">Reference proteome</keyword>
<reference evidence="6 7" key="1">
    <citation type="journal article" date="2013" name="Genome Announc.">
        <title>Draft genome sequences for three mercury-methylating, sulfate-reducing bacteria.</title>
        <authorList>
            <person name="Brown S.D."/>
            <person name="Hurt R.A.Jr."/>
            <person name="Gilmour C.C."/>
            <person name="Elias D.A."/>
        </authorList>
    </citation>
    <scope>NUCLEOTIDE SEQUENCE [LARGE SCALE GENOMIC DNA]</scope>
    <source>
        <strain evidence="6 7">DSM 2059</strain>
    </source>
</reference>
<comment type="similarity">
    <text evidence="1">Belongs to the methylamine corrinoid protein family.</text>
</comment>
<feature type="domain" description="B12-binding" evidence="4">
    <location>
        <begin position="87"/>
        <end position="209"/>
    </location>
</feature>
<evidence type="ECO:0000259" key="4">
    <source>
        <dbReference type="PROSITE" id="PS51332"/>
    </source>
</evidence>
<comment type="caution">
    <text evidence="6">The sequence shown here is derived from an EMBL/GenBank/DDBJ whole genome shotgun (WGS) entry which is preliminary data.</text>
</comment>
<dbReference type="InterPro" id="IPR036594">
    <property type="entry name" value="Meth_synthase_dom"/>
</dbReference>
<dbReference type="InterPro" id="IPR006158">
    <property type="entry name" value="Cobalamin-bd"/>
</dbReference>
<dbReference type="Gene3D" id="1.10.1240.10">
    <property type="entry name" value="Methionine synthase domain"/>
    <property type="match status" value="1"/>
</dbReference>
<dbReference type="GO" id="GO:0050667">
    <property type="term" value="P:homocysteine metabolic process"/>
    <property type="evidence" value="ECO:0007669"/>
    <property type="project" value="TreeGrafter"/>
</dbReference>
<name>S7VEM6_DESML</name>
<dbReference type="InterPro" id="IPR003759">
    <property type="entry name" value="Cbl-bd_cap"/>
</dbReference>
<sequence>MSLEALSKLVEDGESEDAREAAKQLLSGGRDPLEMIECMTRTMARVGDRFARLEIFLPEIMLAGEALSAVVDEMAPHLEKAGGRQIKGKVVLGVVKGDLHEIGKNIVKLILETNGFQVKDLGYNVDALTFVKEAEAMGADIIGASSLMTTTMPRQKEIIDILKEMGLRDRYKVIIGGAPTSRLWADRIGADLYCPDARSTPDLIAELLK</sequence>
<feature type="domain" description="B12-binding N-terminal" evidence="5">
    <location>
        <begin position="1"/>
        <end position="86"/>
    </location>
</feature>
<evidence type="ECO:0000259" key="5">
    <source>
        <dbReference type="PROSITE" id="PS51337"/>
    </source>
</evidence>
<dbReference type="eggNOG" id="COG5012">
    <property type="taxonomic scope" value="Bacteria"/>
</dbReference>
<dbReference type="PROSITE" id="PS51337">
    <property type="entry name" value="B12_BINDING_NTER"/>
    <property type="match status" value="1"/>
</dbReference>
<gene>
    <name evidence="6" type="ORF">dsmv_1486</name>
</gene>
<dbReference type="OrthoDB" id="5416681at2"/>
<keyword evidence="2" id="KW-0479">Metal-binding</keyword>
<dbReference type="Pfam" id="PF02607">
    <property type="entry name" value="B12-binding_2"/>
    <property type="match status" value="1"/>
</dbReference>
<dbReference type="SMART" id="SM01018">
    <property type="entry name" value="B12-binding_2"/>
    <property type="match status" value="1"/>
</dbReference>
<proteinExistence type="inferred from homology"/>
<dbReference type="PANTHER" id="PTHR45833:SF1">
    <property type="entry name" value="METHIONINE SYNTHASE"/>
    <property type="match status" value="1"/>
</dbReference>
<dbReference type="PANTHER" id="PTHR45833">
    <property type="entry name" value="METHIONINE SYNTHASE"/>
    <property type="match status" value="1"/>
</dbReference>
<dbReference type="CDD" id="cd02070">
    <property type="entry name" value="corrinoid_protein_B12-BD"/>
    <property type="match status" value="1"/>
</dbReference>
<evidence type="ECO:0000256" key="3">
    <source>
        <dbReference type="ARBA" id="ARBA00023285"/>
    </source>
</evidence>
<evidence type="ECO:0000256" key="1">
    <source>
        <dbReference type="ARBA" id="ARBA00010854"/>
    </source>
</evidence>
<dbReference type="Gene3D" id="3.40.50.280">
    <property type="entry name" value="Cobalamin-binding domain"/>
    <property type="match status" value="1"/>
</dbReference>
<dbReference type="GO" id="GO:0008705">
    <property type="term" value="F:methionine synthase activity"/>
    <property type="evidence" value="ECO:0007669"/>
    <property type="project" value="TreeGrafter"/>
</dbReference>
<protein>
    <submittedName>
        <fullName evidence="6">Cobalamin B12-binding domain protein</fullName>
    </submittedName>
</protein>
<dbReference type="RefSeq" id="WP_020875870.1">
    <property type="nucleotide sequence ID" value="NZ_ATHJ01000062.1"/>
</dbReference>
<dbReference type="EMBL" id="ATHJ01000062">
    <property type="protein sequence ID" value="EPR42903.1"/>
    <property type="molecule type" value="Genomic_DNA"/>
</dbReference>
<evidence type="ECO:0000256" key="2">
    <source>
        <dbReference type="ARBA" id="ARBA00022723"/>
    </source>
</evidence>
<dbReference type="FunFam" id="3.40.50.280:FF:000003">
    <property type="entry name" value="Dimethylamine methyltransferase corrinoid protein"/>
    <property type="match status" value="1"/>
</dbReference>
<dbReference type="Pfam" id="PF02310">
    <property type="entry name" value="B12-binding"/>
    <property type="match status" value="1"/>
</dbReference>
<dbReference type="InterPro" id="IPR036724">
    <property type="entry name" value="Cobalamin-bd_sf"/>
</dbReference>